<proteinExistence type="predicted"/>
<keyword evidence="2" id="KW-0732">Signal</keyword>
<dbReference type="RefSeq" id="WP_186918353.1">
    <property type="nucleotide sequence ID" value="NZ_JACOPQ010000002.1"/>
</dbReference>
<name>A0A8J6J8W7_9FIRM</name>
<feature type="transmembrane region" description="Helical" evidence="1">
    <location>
        <begin position="188"/>
        <end position="210"/>
    </location>
</feature>
<feature type="transmembrane region" description="Helical" evidence="1">
    <location>
        <begin position="222"/>
        <end position="243"/>
    </location>
</feature>
<dbReference type="EMBL" id="JACOPQ010000002">
    <property type="protein sequence ID" value="MBC5735838.1"/>
    <property type="molecule type" value="Genomic_DNA"/>
</dbReference>
<evidence type="ECO:0000313" key="3">
    <source>
        <dbReference type="EMBL" id="MBC5735838.1"/>
    </source>
</evidence>
<feature type="transmembrane region" description="Helical" evidence="1">
    <location>
        <begin position="291"/>
        <end position="309"/>
    </location>
</feature>
<evidence type="ECO:0000313" key="4">
    <source>
        <dbReference type="Proteomes" id="UP000607645"/>
    </source>
</evidence>
<feature type="chain" id="PRO_5035320868" evidence="2">
    <location>
        <begin position="26"/>
        <end position="371"/>
    </location>
</feature>
<dbReference type="Proteomes" id="UP000607645">
    <property type="component" value="Unassembled WGS sequence"/>
</dbReference>
<dbReference type="InterPro" id="IPR014194">
    <property type="entry name" value="Spore_III_AE"/>
</dbReference>
<dbReference type="Pfam" id="PF09546">
    <property type="entry name" value="Spore_III_AE"/>
    <property type="match status" value="1"/>
</dbReference>
<feature type="transmembrane region" description="Helical" evidence="1">
    <location>
        <begin position="85"/>
        <end position="105"/>
    </location>
</feature>
<sequence>MKRQRTRRILCAFLLCLLLAAPAWAAGTQGVVEAQSESLDLGGLQNAAGEYAGGIDLTPDLSLDQGIQQILDTGSGQINGVIRKAVRSAVLLLTIVLLCGLADGLCDGLGKSSVDVVAVAGALAITAVAVSDVHSLIGMGRDALDNMEMFSKVLLPTVTAAAAASGSPGGAVARQLATMLFSDVLMTLISRLLIPLVYAYIAACTAHAALGNEGLKRLGGVLKWVVTSVLTTVLLIFVGYLTVSGVIAGTTDAVTVKAAKFTVSSVVPVVGGILSDAAETVLAGASILRNAVGVFGMLAVLGMCVAPFLQLGIHYLAYKLTAALTATVSGGRVAGLIDCIGGAFGLVLGMTGASALLLLISMVSAISVVTI</sequence>
<dbReference type="AlphaFoldDB" id="A0A8J6J8W7"/>
<evidence type="ECO:0000256" key="1">
    <source>
        <dbReference type="SAM" id="Phobius"/>
    </source>
</evidence>
<evidence type="ECO:0000256" key="2">
    <source>
        <dbReference type="SAM" id="SignalP"/>
    </source>
</evidence>
<keyword evidence="1" id="KW-0472">Membrane</keyword>
<feature type="signal peptide" evidence="2">
    <location>
        <begin position="1"/>
        <end position="25"/>
    </location>
</feature>
<feature type="transmembrane region" description="Helical" evidence="1">
    <location>
        <begin position="117"/>
        <end position="137"/>
    </location>
</feature>
<comment type="caution">
    <text evidence="3">The sequence shown here is derived from an EMBL/GenBank/DDBJ whole genome shotgun (WGS) entry which is preliminary data.</text>
</comment>
<keyword evidence="1" id="KW-1133">Transmembrane helix</keyword>
<keyword evidence="4" id="KW-1185">Reference proteome</keyword>
<keyword evidence="1" id="KW-0812">Transmembrane</keyword>
<protein>
    <submittedName>
        <fullName evidence="3">Stage III sporulation protein AE</fullName>
    </submittedName>
</protein>
<organism evidence="3 4">
    <name type="scientific">Lawsonibacter faecis</name>
    <dbReference type="NCBI Taxonomy" id="2763052"/>
    <lineage>
        <taxon>Bacteria</taxon>
        <taxon>Bacillati</taxon>
        <taxon>Bacillota</taxon>
        <taxon>Clostridia</taxon>
        <taxon>Eubacteriales</taxon>
        <taxon>Oscillospiraceae</taxon>
        <taxon>Lawsonibacter</taxon>
    </lineage>
</organism>
<accession>A0A8J6J8W7</accession>
<feature type="transmembrane region" description="Helical" evidence="1">
    <location>
        <begin position="343"/>
        <end position="369"/>
    </location>
</feature>
<reference evidence="3" key="1">
    <citation type="submission" date="2020-08" db="EMBL/GenBank/DDBJ databases">
        <title>Genome public.</title>
        <authorList>
            <person name="Liu C."/>
            <person name="Sun Q."/>
        </authorList>
    </citation>
    <scope>NUCLEOTIDE SEQUENCE</scope>
    <source>
        <strain evidence="3">NSJ-52</strain>
    </source>
</reference>
<gene>
    <name evidence="3" type="ORF">H8S62_02275</name>
</gene>